<name>L1KVL2_9ACTN</name>
<dbReference type="PATRIC" id="fig|698759.3.peg.4945"/>
<keyword evidence="3" id="KW-1185">Reference proteome</keyword>
<organism evidence="2 3">
    <name type="scientific">Streptomyces ipomoeae 91-03</name>
    <dbReference type="NCBI Taxonomy" id="698759"/>
    <lineage>
        <taxon>Bacteria</taxon>
        <taxon>Bacillati</taxon>
        <taxon>Actinomycetota</taxon>
        <taxon>Actinomycetes</taxon>
        <taxon>Kitasatosporales</taxon>
        <taxon>Streptomycetaceae</taxon>
        <taxon>Streptomyces</taxon>
    </lineage>
</organism>
<comment type="caution">
    <text evidence="2">The sequence shown here is derived from an EMBL/GenBank/DDBJ whole genome shotgun (WGS) entry which is preliminary data.</text>
</comment>
<sequence length="189" mass="20006">MLKRAMSKNNRSSRRRAACTALAVTAALTGAAVTAAPSAAALAWKCKTSTKSIDQANYDGPWADNWDFKVKICAARSGGTVYSKASISWDGPVGGVDDTSIFDGAYFRLVLKKQQSGTDPVKRSKNGGGIEAKLENSDGNGNYNGGYSTGTISYKLGAGKGYSDGTLYLDWSDDGHGYQRHDFAASPVR</sequence>
<accession>L1KVL2</accession>
<dbReference type="EMBL" id="AEJC01000374">
    <property type="protein sequence ID" value="EKX64413.1"/>
    <property type="molecule type" value="Genomic_DNA"/>
</dbReference>
<dbReference type="InterPro" id="IPR006311">
    <property type="entry name" value="TAT_signal"/>
</dbReference>
<evidence type="ECO:0008006" key="4">
    <source>
        <dbReference type="Google" id="ProtNLM"/>
    </source>
</evidence>
<keyword evidence="1" id="KW-0732">Signal</keyword>
<evidence type="ECO:0000313" key="2">
    <source>
        <dbReference type="EMBL" id="EKX64413.1"/>
    </source>
</evidence>
<evidence type="ECO:0000256" key="1">
    <source>
        <dbReference type="SAM" id="SignalP"/>
    </source>
</evidence>
<dbReference type="RefSeq" id="WP_009321052.1">
    <property type="nucleotide sequence ID" value="NZ_AEJC01000374.1"/>
</dbReference>
<feature type="signal peptide" evidence="1">
    <location>
        <begin position="1"/>
        <end position="35"/>
    </location>
</feature>
<proteinExistence type="predicted"/>
<feature type="chain" id="PRO_5039618055" description="Tat pathway signal sequence domain protein" evidence="1">
    <location>
        <begin position="36"/>
        <end position="189"/>
    </location>
</feature>
<reference evidence="2 3" key="1">
    <citation type="submission" date="2012-11" db="EMBL/GenBank/DDBJ databases">
        <authorList>
            <person name="Huguet-Tapia J.C."/>
            <person name="Durkin A.S."/>
            <person name="Pettis G.S."/>
            <person name="Badger J.H."/>
        </authorList>
    </citation>
    <scope>NUCLEOTIDE SEQUENCE [LARGE SCALE GENOMIC DNA]</scope>
    <source>
        <strain evidence="2 3">91-03</strain>
    </source>
</reference>
<protein>
    <recommendedName>
        <fullName evidence="4">Tat pathway signal sequence domain protein</fullName>
    </recommendedName>
</protein>
<evidence type="ECO:0000313" key="3">
    <source>
        <dbReference type="Proteomes" id="UP000010411"/>
    </source>
</evidence>
<gene>
    <name evidence="2" type="ORF">STRIP9103_00575</name>
</gene>
<dbReference type="PROSITE" id="PS51318">
    <property type="entry name" value="TAT"/>
    <property type="match status" value="1"/>
</dbReference>
<dbReference type="AlphaFoldDB" id="L1KVL2"/>
<dbReference type="Proteomes" id="UP000010411">
    <property type="component" value="Unassembled WGS sequence"/>
</dbReference>